<evidence type="ECO:0000256" key="1">
    <source>
        <dbReference type="ARBA" id="ARBA00004429"/>
    </source>
</evidence>
<keyword evidence="3" id="KW-1003">Cell membrane</keyword>
<dbReference type="InterPro" id="IPR018076">
    <property type="entry name" value="T2SS_GspF_dom"/>
</dbReference>
<sequence>MATFKYTAKDMDAKKITGKMEANDRKELAAFLRSDGKFLIECKDVTNIEKNTYKLKLKELSDFSRQLGTMIGSGVSLIRAISILVQRQKNPKIKAIYTDIYRKLQQGMTLSYAMEEQGKAFPELMINMYRTGETSGQMERVAMTMALQYEKDNRIKGKVRNAMIYPIILICVTIFVVIGVFTFIIPSFSKVFNGMELPMITKIVNAISEAMLAYWYWMLIGVLCMVALIAGMLRVEKIRYKVDQMKLKFPKLGKLLGTIYTSRFARNMCSLYTSGISIINGLMIVKDNIGNKYIESQFDQVIRMVRNGTSLSQSIQKIDGFDAKLASSIYIGEESGKLEDMLSSLADDFDYEAEMATQKMVAMLEPIMIIFLALIVLCVMLSVLLPIYQMYQNPTIG</sequence>
<feature type="domain" description="Type II secretion system protein GspF" evidence="9">
    <location>
        <begin position="63"/>
        <end position="186"/>
    </location>
</feature>
<protein>
    <submittedName>
        <fullName evidence="10">Type IV pilus assembly protein PilC</fullName>
    </submittedName>
</protein>
<dbReference type="PRINTS" id="PR00812">
    <property type="entry name" value="BCTERIALGSPF"/>
</dbReference>
<dbReference type="RefSeq" id="WP_008978525.1">
    <property type="nucleotide sequence ID" value="NZ_DBGDHU010000010.1"/>
</dbReference>
<dbReference type="Proteomes" id="UP000295773">
    <property type="component" value="Unassembled WGS sequence"/>
</dbReference>
<dbReference type="Gene3D" id="1.20.81.30">
    <property type="entry name" value="Type II secretion system (T2SS), domain F"/>
    <property type="match status" value="2"/>
</dbReference>
<dbReference type="FunFam" id="1.20.81.30:FF:000001">
    <property type="entry name" value="Type II secretion system protein F"/>
    <property type="match status" value="1"/>
</dbReference>
<comment type="caution">
    <text evidence="10">The sequence shown here is derived from an EMBL/GenBank/DDBJ whole genome shotgun (WGS) entry which is preliminary data.</text>
</comment>
<feature type="transmembrane region" description="Helical" evidence="8">
    <location>
        <begin position="214"/>
        <end position="235"/>
    </location>
</feature>
<feature type="transmembrane region" description="Helical" evidence="8">
    <location>
        <begin position="163"/>
        <end position="185"/>
    </location>
</feature>
<name>A0A4R3TAZ7_9FIRM</name>
<organism evidence="10 11">
    <name type="scientific">Longicatena caecimuris</name>
    <dbReference type="NCBI Taxonomy" id="1796635"/>
    <lineage>
        <taxon>Bacteria</taxon>
        <taxon>Bacillati</taxon>
        <taxon>Bacillota</taxon>
        <taxon>Erysipelotrichia</taxon>
        <taxon>Erysipelotrichales</taxon>
        <taxon>Erysipelotrichaceae</taxon>
        <taxon>Longicatena</taxon>
    </lineage>
</organism>
<comment type="similarity">
    <text evidence="2">Belongs to the GSP F family.</text>
</comment>
<comment type="subcellular location">
    <subcellularLocation>
        <location evidence="1">Cell inner membrane</location>
        <topology evidence="1">Multi-pass membrane protein</topology>
    </subcellularLocation>
</comment>
<dbReference type="EMBL" id="SMBP01000013">
    <property type="protein sequence ID" value="TCU58379.1"/>
    <property type="molecule type" value="Genomic_DNA"/>
</dbReference>
<evidence type="ECO:0000256" key="3">
    <source>
        <dbReference type="ARBA" id="ARBA00022475"/>
    </source>
</evidence>
<keyword evidence="11" id="KW-1185">Reference proteome</keyword>
<evidence type="ECO:0000256" key="5">
    <source>
        <dbReference type="ARBA" id="ARBA00022692"/>
    </source>
</evidence>
<dbReference type="PANTHER" id="PTHR30012">
    <property type="entry name" value="GENERAL SECRETION PATHWAY PROTEIN"/>
    <property type="match status" value="1"/>
</dbReference>
<dbReference type="Pfam" id="PF00482">
    <property type="entry name" value="T2SSF"/>
    <property type="match status" value="2"/>
</dbReference>
<dbReference type="PANTHER" id="PTHR30012:SF0">
    <property type="entry name" value="TYPE II SECRETION SYSTEM PROTEIN F-RELATED"/>
    <property type="match status" value="1"/>
</dbReference>
<evidence type="ECO:0000256" key="8">
    <source>
        <dbReference type="SAM" id="Phobius"/>
    </source>
</evidence>
<evidence type="ECO:0000259" key="9">
    <source>
        <dbReference type="Pfam" id="PF00482"/>
    </source>
</evidence>
<evidence type="ECO:0000313" key="11">
    <source>
        <dbReference type="Proteomes" id="UP000295773"/>
    </source>
</evidence>
<dbReference type="InterPro" id="IPR042094">
    <property type="entry name" value="T2SS_GspF_sf"/>
</dbReference>
<dbReference type="AlphaFoldDB" id="A0A4R3TAZ7"/>
<feature type="domain" description="Type II secretion system protein GspF" evidence="9">
    <location>
        <begin position="264"/>
        <end position="386"/>
    </location>
</feature>
<evidence type="ECO:0000256" key="4">
    <source>
        <dbReference type="ARBA" id="ARBA00022519"/>
    </source>
</evidence>
<evidence type="ECO:0000313" key="10">
    <source>
        <dbReference type="EMBL" id="TCU58379.1"/>
    </source>
</evidence>
<reference evidence="10 11" key="1">
    <citation type="submission" date="2019-03" db="EMBL/GenBank/DDBJ databases">
        <title>Genomic Encyclopedia of Type Strains, Phase IV (KMG-IV): sequencing the most valuable type-strain genomes for metagenomic binning, comparative biology and taxonomic classification.</title>
        <authorList>
            <person name="Goeker M."/>
        </authorList>
    </citation>
    <scope>NUCLEOTIDE SEQUENCE [LARGE SCALE GENOMIC DNA]</scope>
    <source>
        <strain evidence="10 11">DSM 29481</strain>
    </source>
</reference>
<accession>A0A4R3TAZ7</accession>
<feature type="transmembrane region" description="Helical" evidence="8">
    <location>
        <begin position="367"/>
        <end position="388"/>
    </location>
</feature>
<evidence type="ECO:0000256" key="2">
    <source>
        <dbReference type="ARBA" id="ARBA00005745"/>
    </source>
</evidence>
<keyword evidence="4" id="KW-0997">Cell inner membrane</keyword>
<keyword evidence="7 8" id="KW-0472">Membrane</keyword>
<dbReference type="GO" id="GO:0005886">
    <property type="term" value="C:plasma membrane"/>
    <property type="evidence" value="ECO:0007669"/>
    <property type="project" value="UniProtKB-SubCell"/>
</dbReference>
<dbReference type="InterPro" id="IPR003004">
    <property type="entry name" value="GspF/PilC"/>
</dbReference>
<evidence type="ECO:0000256" key="7">
    <source>
        <dbReference type="ARBA" id="ARBA00023136"/>
    </source>
</evidence>
<proteinExistence type="inferred from homology"/>
<keyword evidence="6 8" id="KW-1133">Transmembrane helix</keyword>
<evidence type="ECO:0000256" key="6">
    <source>
        <dbReference type="ARBA" id="ARBA00022989"/>
    </source>
</evidence>
<gene>
    <name evidence="10" type="ORF">EDD61_1132</name>
</gene>
<keyword evidence="5 8" id="KW-0812">Transmembrane</keyword>